<dbReference type="RefSeq" id="WP_183316264.1">
    <property type="nucleotide sequence ID" value="NZ_JACIEN010000001.1"/>
</dbReference>
<protein>
    <recommendedName>
        <fullName evidence="2">Phage head morphogenesis domain-containing protein</fullName>
    </recommendedName>
</protein>
<dbReference type="Proteomes" id="UP000577362">
    <property type="component" value="Unassembled WGS sequence"/>
</dbReference>
<accession>A0A840BTK4</accession>
<organism evidence="3 4">
    <name type="scientific">Chelatococcus caeni</name>
    <dbReference type="NCBI Taxonomy" id="1348468"/>
    <lineage>
        <taxon>Bacteria</taxon>
        <taxon>Pseudomonadati</taxon>
        <taxon>Pseudomonadota</taxon>
        <taxon>Alphaproteobacteria</taxon>
        <taxon>Hyphomicrobiales</taxon>
        <taxon>Chelatococcaceae</taxon>
        <taxon>Chelatococcus</taxon>
    </lineage>
</organism>
<evidence type="ECO:0000313" key="4">
    <source>
        <dbReference type="Proteomes" id="UP000577362"/>
    </source>
</evidence>
<evidence type="ECO:0000313" key="3">
    <source>
        <dbReference type="EMBL" id="MBB4016725.1"/>
    </source>
</evidence>
<sequence>MSLDDLFNQAPKEVVEYFDRRPSRPSFRWSEWSPREHALGYTVARTAGFDVLDDIRAATRQAVVDRIPFEQFRAQLEPTLRAKGWWGERRVRDPRTGQLVKAQLGSVRRLSLIYDANIRSAEAAGDWIRIQRTKDVLPYLEYMTSLSERKRPLHLSWVGTTLPVDDSWWATHYPPNGWRCKCRVRSRAAPREGASTERPPINLQPWTNPATGESRLVPAGIDPGWESNPGRTRERMASRRLVDRLDRMGDEARRETIRHLRADPVFRYVTENGAGFDHGRRFEPDQAPAGRLRWPVAALGDELAAMLGTKSRTLTLSVADAAKIREKHPETTAFWPIVQEAIDNPDVVVTGPKLVLWRRVAGIPWKIALKASASGELFLNSVYRGREDAFQKALKAAGKEG</sequence>
<feature type="domain" description="Phage head morphogenesis" evidence="2">
    <location>
        <begin position="54"/>
        <end position="184"/>
    </location>
</feature>
<dbReference type="InterPro" id="IPR006528">
    <property type="entry name" value="Phage_head_morphogenesis_dom"/>
</dbReference>
<evidence type="ECO:0000259" key="2">
    <source>
        <dbReference type="Pfam" id="PF04233"/>
    </source>
</evidence>
<dbReference type="Pfam" id="PF04233">
    <property type="entry name" value="Phage_Mu_F"/>
    <property type="match status" value="1"/>
</dbReference>
<dbReference type="EMBL" id="JACIEN010000001">
    <property type="protein sequence ID" value="MBB4016725.1"/>
    <property type="molecule type" value="Genomic_DNA"/>
</dbReference>
<reference evidence="3 4" key="1">
    <citation type="submission" date="2020-08" db="EMBL/GenBank/DDBJ databases">
        <title>Genomic Encyclopedia of Type Strains, Phase IV (KMG-IV): sequencing the most valuable type-strain genomes for metagenomic binning, comparative biology and taxonomic classification.</title>
        <authorList>
            <person name="Goeker M."/>
        </authorList>
    </citation>
    <scope>NUCLEOTIDE SEQUENCE [LARGE SCALE GENOMIC DNA]</scope>
    <source>
        <strain evidence="3 4">DSM 103737</strain>
    </source>
</reference>
<gene>
    <name evidence="3" type="ORF">GGR16_001731</name>
</gene>
<name>A0A840BTK4_9HYPH</name>
<feature type="region of interest" description="Disordered" evidence="1">
    <location>
        <begin position="190"/>
        <end position="235"/>
    </location>
</feature>
<dbReference type="AlphaFoldDB" id="A0A840BTK4"/>
<keyword evidence="4" id="KW-1185">Reference proteome</keyword>
<proteinExistence type="predicted"/>
<comment type="caution">
    <text evidence="3">The sequence shown here is derived from an EMBL/GenBank/DDBJ whole genome shotgun (WGS) entry which is preliminary data.</text>
</comment>
<evidence type="ECO:0000256" key="1">
    <source>
        <dbReference type="SAM" id="MobiDB-lite"/>
    </source>
</evidence>